<keyword evidence="2" id="KW-1185">Reference proteome</keyword>
<evidence type="ECO:0000313" key="2">
    <source>
        <dbReference type="Proteomes" id="UP000289546"/>
    </source>
</evidence>
<gene>
    <name evidence="1" type="ORF">XH99_29535</name>
</gene>
<evidence type="ECO:0000313" key="1">
    <source>
        <dbReference type="EMBL" id="RXH24206.1"/>
    </source>
</evidence>
<reference evidence="1 2" key="1">
    <citation type="submission" date="2015-04" db="EMBL/GenBank/DDBJ databases">
        <title>Comparative genomics of rhizobia nodulating Arachis hypogaea in China.</title>
        <authorList>
            <person name="Li Y."/>
        </authorList>
    </citation>
    <scope>NUCLEOTIDE SEQUENCE [LARGE SCALE GENOMIC DNA]</scope>
    <source>
        <strain evidence="1 2">CCBAU 51757</strain>
    </source>
</reference>
<name>A0A4Q0RY94_9BRAD</name>
<proteinExistence type="predicted"/>
<dbReference type="Proteomes" id="UP000289546">
    <property type="component" value="Unassembled WGS sequence"/>
</dbReference>
<comment type="caution">
    <text evidence="1">The sequence shown here is derived from an EMBL/GenBank/DDBJ whole genome shotgun (WGS) entry which is preliminary data.</text>
</comment>
<sequence length="132" mass="14417">MTVLITRRETILGAAAPLLTAVPADQPQCLFAYLALADHCGRSRWRHPIFLLHKGEFLTGRLAACIGSATGESLPVYALLFGNIQLVPFPLREQFARACAVDVSSVVDKAERRHRSDALHVAANGYAVNHRV</sequence>
<protein>
    <submittedName>
        <fullName evidence="1">Uncharacterized protein</fullName>
    </submittedName>
</protein>
<dbReference type="EMBL" id="LBJQ01000089">
    <property type="protein sequence ID" value="RXH24206.1"/>
    <property type="molecule type" value="Genomic_DNA"/>
</dbReference>
<organism evidence="1 2">
    <name type="scientific">Bradyrhizobium nanningense</name>
    <dbReference type="NCBI Taxonomy" id="1325118"/>
    <lineage>
        <taxon>Bacteria</taxon>
        <taxon>Pseudomonadati</taxon>
        <taxon>Pseudomonadota</taxon>
        <taxon>Alphaproteobacteria</taxon>
        <taxon>Hyphomicrobiales</taxon>
        <taxon>Nitrobacteraceae</taxon>
        <taxon>Bradyrhizobium</taxon>
    </lineage>
</organism>
<accession>A0A4Q0RY94</accession>
<dbReference type="AlphaFoldDB" id="A0A4Q0RY94"/>
<dbReference type="RefSeq" id="WP_128921416.1">
    <property type="nucleotide sequence ID" value="NZ_LBJC01000028.1"/>
</dbReference>